<evidence type="ECO:0000256" key="1">
    <source>
        <dbReference type="SAM" id="MobiDB-lite"/>
    </source>
</evidence>
<sequence>MADSPPPPPNFHTAPRTPWDALPTDARAAVERCAGRVLGVATVWAGFNCEFAATVTTERSRFFVKGVPRDHPAAGQQRVEVRVAPHVHTVAPRLRWEVRLDDWVLLGFDHITGRHADFAPGTADLPLIADALRRLGRVAVRDLPLPRIEERWRSLLTHRQLELLRGDSLLHTDLHPHNVLIGDRGPRAYLVDWAQPARGPAWIEVTMVAGRLMDEGHTAEQAASWADRFACWRTVSREAMETFVFAATNQCSRGIGAADAAPWNARLTALAEARAARTHRRACPARPVGSRRRSTLD</sequence>
<evidence type="ECO:0000313" key="3">
    <source>
        <dbReference type="EMBL" id="OPC83268.1"/>
    </source>
</evidence>
<feature type="region of interest" description="Disordered" evidence="1">
    <location>
        <begin position="1"/>
        <end position="20"/>
    </location>
</feature>
<reference evidence="3 4" key="1">
    <citation type="submission" date="2017-03" db="EMBL/GenBank/DDBJ databases">
        <title>Draft genome sequence of Streptomyces scabrisporus NF3, endophyte isolated from Amphipterygium adstringens.</title>
        <authorList>
            <person name="Vazquez M."/>
            <person name="Ceapa C.D."/>
            <person name="Rodriguez Luna D."/>
            <person name="Sanchez Esquivel S."/>
        </authorList>
    </citation>
    <scope>NUCLEOTIDE SEQUENCE [LARGE SCALE GENOMIC DNA]</scope>
    <source>
        <strain evidence="3 4">NF3</strain>
    </source>
</reference>
<organism evidence="3 4">
    <name type="scientific">Embleya scabrispora</name>
    <dbReference type="NCBI Taxonomy" id="159449"/>
    <lineage>
        <taxon>Bacteria</taxon>
        <taxon>Bacillati</taxon>
        <taxon>Actinomycetota</taxon>
        <taxon>Actinomycetes</taxon>
        <taxon>Kitasatosporales</taxon>
        <taxon>Streptomycetaceae</taxon>
        <taxon>Embleya</taxon>
    </lineage>
</organism>
<dbReference type="Gene3D" id="3.90.1200.10">
    <property type="match status" value="1"/>
</dbReference>
<dbReference type="Pfam" id="PF01636">
    <property type="entry name" value="APH"/>
    <property type="match status" value="1"/>
</dbReference>
<name>A0A1T3P2F7_9ACTN</name>
<feature type="domain" description="Aminoglycoside phosphotransferase" evidence="2">
    <location>
        <begin position="126"/>
        <end position="231"/>
    </location>
</feature>
<dbReference type="OrthoDB" id="2570531at2"/>
<dbReference type="STRING" id="159449.B4N89_22080"/>
<dbReference type="InterPro" id="IPR011009">
    <property type="entry name" value="Kinase-like_dom_sf"/>
</dbReference>
<comment type="caution">
    <text evidence="3">The sequence shown here is derived from an EMBL/GenBank/DDBJ whole genome shotgun (WGS) entry which is preliminary data.</text>
</comment>
<dbReference type="RefSeq" id="WP_078977561.1">
    <property type="nucleotide sequence ID" value="NZ_MWQN01000001.1"/>
</dbReference>
<proteinExistence type="predicted"/>
<feature type="compositionally biased region" description="Pro residues" evidence="1">
    <location>
        <begin position="1"/>
        <end position="10"/>
    </location>
</feature>
<dbReference type="EMBL" id="MWQN01000001">
    <property type="protein sequence ID" value="OPC83268.1"/>
    <property type="molecule type" value="Genomic_DNA"/>
</dbReference>
<gene>
    <name evidence="3" type="ORF">B4N89_22080</name>
</gene>
<accession>A0A1T3P2F7</accession>
<dbReference type="AlphaFoldDB" id="A0A1T3P2F7"/>
<keyword evidence="4" id="KW-1185">Reference proteome</keyword>
<dbReference type="InterPro" id="IPR002575">
    <property type="entry name" value="Aminoglycoside_PTrfase"/>
</dbReference>
<dbReference type="SUPFAM" id="SSF56112">
    <property type="entry name" value="Protein kinase-like (PK-like)"/>
    <property type="match status" value="1"/>
</dbReference>
<protein>
    <recommendedName>
        <fullName evidence="2">Aminoglycoside phosphotransferase domain-containing protein</fullName>
    </recommendedName>
</protein>
<dbReference type="Proteomes" id="UP000190037">
    <property type="component" value="Unassembled WGS sequence"/>
</dbReference>
<evidence type="ECO:0000313" key="4">
    <source>
        <dbReference type="Proteomes" id="UP000190037"/>
    </source>
</evidence>
<evidence type="ECO:0000259" key="2">
    <source>
        <dbReference type="Pfam" id="PF01636"/>
    </source>
</evidence>